<accession>A0ACB9VN20</accession>
<dbReference type="EMBL" id="CM043026">
    <property type="protein sequence ID" value="KAI4590919.1"/>
    <property type="molecule type" value="Genomic_DNA"/>
</dbReference>
<name>A0ACB9VN20_9CETA</name>
<evidence type="ECO:0000313" key="2">
    <source>
        <dbReference type="Proteomes" id="UP001057279"/>
    </source>
</evidence>
<reference evidence="1" key="1">
    <citation type="submission" date="2022-03" db="EMBL/GenBank/DDBJ databases">
        <title>Genomic analyses of argali, domestic sheep and their hybrids provide insights into chromosomal evolution, heterosis and genetic basis of agronomic traits.</title>
        <authorList>
            <person name="Li M."/>
        </authorList>
    </citation>
    <scope>NUCLEOTIDE SEQUENCE</scope>
    <source>
        <strain evidence="1">F1 hybrid</strain>
    </source>
</reference>
<protein>
    <submittedName>
        <fullName evidence="1">Uncharacterized protein</fullName>
    </submittedName>
</protein>
<gene>
    <name evidence="1" type="ORF">MJG53_001968</name>
</gene>
<dbReference type="Proteomes" id="UP001057279">
    <property type="component" value="Linkage Group LG01"/>
</dbReference>
<proteinExistence type="predicted"/>
<organism evidence="1 2">
    <name type="scientific">Ovis ammon polii x Ovis aries</name>
    <dbReference type="NCBI Taxonomy" id="2918886"/>
    <lineage>
        <taxon>Eukaryota</taxon>
        <taxon>Metazoa</taxon>
        <taxon>Chordata</taxon>
        <taxon>Craniata</taxon>
        <taxon>Vertebrata</taxon>
        <taxon>Euteleostomi</taxon>
        <taxon>Mammalia</taxon>
        <taxon>Eutheria</taxon>
        <taxon>Laurasiatheria</taxon>
        <taxon>Artiodactyla</taxon>
        <taxon>Ruminantia</taxon>
        <taxon>Pecora</taxon>
        <taxon>Bovidae</taxon>
        <taxon>Caprinae</taxon>
        <taxon>Ovis</taxon>
    </lineage>
</organism>
<evidence type="ECO:0000313" key="1">
    <source>
        <dbReference type="EMBL" id="KAI4590919.1"/>
    </source>
</evidence>
<comment type="caution">
    <text evidence="1">The sequence shown here is derived from an EMBL/GenBank/DDBJ whole genome shotgun (WGS) entry which is preliminary data.</text>
</comment>
<keyword evidence="2" id="KW-1185">Reference proteome</keyword>
<sequence length="210" mass="23717">MVGEENMGVVRGSSILGGTAVLELMLQEWGYSLKYIVSCKQAEMPLSVPWDPSNQVCLSYNRVSSLKMLVAKDNWVLSSESNQVRLYTLEEDKFLSFHMEMLVHVDTAQAFLLLSDLRRRPEWDKHCRQQGCRPPGLTPTQCPLTAPTPSSWVWLPGLQVSYYNQATPGVLKYVTTNVTGLSSEFYTTFKACEQFLLDNRNDLAPSLQTL</sequence>